<dbReference type="Proteomes" id="UP000007259">
    <property type="component" value="Chromosome 21"/>
</dbReference>
<protein>
    <recommendedName>
        <fullName evidence="4">Gamma-butyrobetaine hydroxylase-like N-terminal domain-containing protein</fullName>
    </recommendedName>
</protein>
<dbReference type="PhylomeDB" id="E9AVC5"/>
<feature type="region of interest" description="Disordered" evidence="3">
    <location>
        <begin position="252"/>
        <end position="303"/>
    </location>
</feature>
<feature type="region of interest" description="Disordered" evidence="3">
    <location>
        <begin position="63"/>
        <end position="87"/>
    </location>
</feature>
<proteinExistence type="predicted"/>
<name>E9AVC5_LEIMU</name>
<evidence type="ECO:0000256" key="2">
    <source>
        <dbReference type="ARBA" id="ARBA00023004"/>
    </source>
</evidence>
<dbReference type="GeneID" id="13454029"/>
<dbReference type="Gene3D" id="3.30.2020.30">
    <property type="match status" value="1"/>
</dbReference>
<evidence type="ECO:0000256" key="3">
    <source>
        <dbReference type="SAM" id="MobiDB-lite"/>
    </source>
</evidence>
<dbReference type="InterPro" id="IPR038492">
    <property type="entry name" value="GBBH-like_N_sf"/>
</dbReference>
<evidence type="ECO:0000256" key="1">
    <source>
        <dbReference type="ARBA" id="ARBA00022723"/>
    </source>
</evidence>
<sequence>MQPRCPHCRQALHRAQTFTDVRASSCPFPSVFRPPLLLSPVPCRSRSSLRSDTETCTQLPVAQTEARGAPAAAVAAGGRGGGPIDTSPAQRSHALVAVFFLFSTLVDMNSATPAARVLAAVVPLSHLRRRRTAAPSPPPFSLSPLHAACASATARRPFTSSLLSKLGDSVASKVSQLAGSVWLPDEKLVTEPRRKFEPQRVANTSLAERLAAQRTVRQRLVPTRVQVDKSRQYVEFTWPEDAVEVMRCVSLEADSPDPTEPPITSPEKSSSRPATAPVTSPASAGPAASLQAPEGAAASAHRAPAGELMRTPLPALHSPCVPSGMPLRTRALAEYLRVYTPSTDGALGSKDIIIYGRRGITITKIIPVGSYALRFVFSDGHSGGIYSYEYLYYLTSPSTKYGLMRGYITEVRQRRKSRDPPRRAPSIKYAKMIVQNAATAPKH</sequence>
<feature type="compositionally biased region" description="Low complexity" evidence="3">
    <location>
        <begin position="271"/>
        <end position="303"/>
    </location>
</feature>
<dbReference type="OrthoDB" id="19707at2759"/>
<dbReference type="KEGG" id="lmi:LMXM_21_1410"/>
<dbReference type="PANTHER" id="PTHR35303:SF5">
    <property type="entry name" value="OS02G0197800 PROTEIN"/>
    <property type="match status" value="1"/>
</dbReference>
<dbReference type="Pfam" id="PF06155">
    <property type="entry name" value="GBBH-like_N"/>
    <property type="match status" value="1"/>
</dbReference>
<organism evidence="5 6">
    <name type="scientific">Leishmania mexicana (strain MHOM/GT/2001/U1103)</name>
    <dbReference type="NCBI Taxonomy" id="929439"/>
    <lineage>
        <taxon>Eukaryota</taxon>
        <taxon>Discoba</taxon>
        <taxon>Euglenozoa</taxon>
        <taxon>Kinetoplastea</taxon>
        <taxon>Metakinetoplastina</taxon>
        <taxon>Trypanosomatida</taxon>
        <taxon>Trypanosomatidae</taxon>
        <taxon>Leishmaniinae</taxon>
        <taxon>Leishmania</taxon>
    </lineage>
</organism>
<feature type="compositionally biased region" description="Low complexity" evidence="3">
    <location>
        <begin position="66"/>
        <end position="76"/>
    </location>
</feature>
<dbReference type="InterPro" id="IPR010376">
    <property type="entry name" value="GBBH-like_N"/>
</dbReference>
<feature type="domain" description="Gamma-butyrobetaine hydroxylase-like N-terminal" evidence="4">
    <location>
        <begin position="333"/>
        <end position="392"/>
    </location>
</feature>
<gene>
    <name evidence="5" type="ORF">LMXM_21_1410</name>
</gene>
<accession>E9AVC5</accession>
<evidence type="ECO:0000313" key="5">
    <source>
        <dbReference type="EMBL" id="CBZ26907.1"/>
    </source>
</evidence>
<dbReference type="EMBL" id="FR799574">
    <property type="protein sequence ID" value="CBZ26907.1"/>
    <property type="molecule type" value="Genomic_DNA"/>
</dbReference>
<dbReference type="AlphaFoldDB" id="E9AVC5"/>
<keyword evidence="6" id="KW-1185">Reference proteome</keyword>
<keyword evidence="2" id="KW-0408">Iron</keyword>
<dbReference type="GO" id="GO:0046872">
    <property type="term" value="F:metal ion binding"/>
    <property type="evidence" value="ECO:0007669"/>
    <property type="project" value="UniProtKB-KW"/>
</dbReference>
<evidence type="ECO:0000259" key="4">
    <source>
        <dbReference type="Pfam" id="PF06155"/>
    </source>
</evidence>
<dbReference type="PANTHER" id="PTHR35303">
    <property type="entry name" value="OS02G0197800 PROTEIN"/>
    <property type="match status" value="1"/>
</dbReference>
<reference evidence="5 6" key="1">
    <citation type="journal article" date="2011" name="Genome Res.">
        <title>Chromosome and gene copy number variation allow major structural change between species and strains of Leishmania.</title>
        <authorList>
            <person name="Rogers M.B."/>
            <person name="Hilley J.D."/>
            <person name="Dickens N.J."/>
            <person name="Wilkes J."/>
            <person name="Bates P.A."/>
            <person name="Depledge D.P."/>
            <person name="Harris D."/>
            <person name="Her Y."/>
            <person name="Herzyk P."/>
            <person name="Imamura H."/>
            <person name="Otto T.D."/>
            <person name="Sanders M."/>
            <person name="Seeger K."/>
            <person name="Dujardin J.C."/>
            <person name="Berriman M."/>
            <person name="Smith D.F."/>
            <person name="Hertz-Fowler C."/>
            <person name="Mottram J.C."/>
        </authorList>
    </citation>
    <scope>NUCLEOTIDE SEQUENCE [LARGE SCALE GENOMIC DNA]</scope>
    <source>
        <strain evidence="5 6">MHOM/GT/2001/U1103</strain>
    </source>
</reference>
<dbReference type="VEuPathDB" id="TriTrypDB:LmxM.21.1410"/>
<evidence type="ECO:0000313" key="6">
    <source>
        <dbReference type="Proteomes" id="UP000007259"/>
    </source>
</evidence>
<dbReference type="RefSeq" id="XP_003875397.1">
    <property type="nucleotide sequence ID" value="XM_003875348.1"/>
</dbReference>
<keyword evidence="1" id="KW-0479">Metal-binding</keyword>
<dbReference type="OMA" id="LMRGYIT"/>